<gene>
    <name evidence="2" type="ORF">J1N35_037413</name>
</gene>
<dbReference type="Proteomes" id="UP000828251">
    <property type="component" value="Unassembled WGS sequence"/>
</dbReference>
<protein>
    <recommendedName>
        <fullName evidence="1">Zinc knuckle CX2CX4HX4C domain-containing protein</fullName>
    </recommendedName>
</protein>
<sequence>MEEGMANLRLMDEEEEEFNEEATMVQWNYQHCLVGRCLTDSVVHFPSLCNTMADLWHPIGGICISDLGDKRKFIRVRVYLDVTLTLKRKKNIRIGTATTIYARFQYENLGLFYFICGKLRHGESFCPMRLRLDSSKIIFGWDISLRVAARRRNNTTSRWLRTADGSVCSSTDLERNDLHNNLSKENVNGRNSMCELGTGDLISKSMILEPGQQPPVN</sequence>
<proteinExistence type="predicted"/>
<comment type="caution">
    <text evidence="2">The sequence shown here is derived from an EMBL/GenBank/DDBJ whole genome shotgun (WGS) entry which is preliminary data.</text>
</comment>
<dbReference type="Pfam" id="PF14392">
    <property type="entry name" value="zf-CCHC_4"/>
    <property type="match status" value="1"/>
</dbReference>
<keyword evidence="3" id="KW-1185">Reference proteome</keyword>
<dbReference type="InterPro" id="IPR025836">
    <property type="entry name" value="Zn_knuckle_CX2CX4HX4C"/>
</dbReference>
<evidence type="ECO:0000313" key="2">
    <source>
        <dbReference type="EMBL" id="KAH1046629.1"/>
    </source>
</evidence>
<feature type="domain" description="Zinc knuckle CX2CX4HX4C" evidence="1">
    <location>
        <begin position="80"/>
        <end position="127"/>
    </location>
</feature>
<evidence type="ECO:0000259" key="1">
    <source>
        <dbReference type="Pfam" id="PF14392"/>
    </source>
</evidence>
<dbReference type="EMBL" id="JAIQCV010000011">
    <property type="protein sequence ID" value="KAH1046629.1"/>
    <property type="molecule type" value="Genomic_DNA"/>
</dbReference>
<organism evidence="2 3">
    <name type="scientific">Gossypium stocksii</name>
    <dbReference type="NCBI Taxonomy" id="47602"/>
    <lineage>
        <taxon>Eukaryota</taxon>
        <taxon>Viridiplantae</taxon>
        <taxon>Streptophyta</taxon>
        <taxon>Embryophyta</taxon>
        <taxon>Tracheophyta</taxon>
        <taxon>Spermatophyta</taxon>
        <taxon>Magnoliopsida</taxon>
        <taxon>eudicotyledons</taxon>
        <taxon>Gunneridae</taxon>
        <taxon>Pentapetalae</taxon>
        <taxon>rosids</taxon>
        <taxon>malvids</taxon>
        <taxon>Malvales</taxon>
        <taxon>Malvaceae</taxon>
        <taxon>Malvoideae</taxon>
        <taxon>Gossypium</taxon>
    </lineage>
</organism>
<name>A0A9D3UKQ1_9ROSI</name>
<reference evidence="2 3" key="1">
    <citation type="journal article" date="2021" name="Plant Biotechnol. J.">
        <title>Multi-omics assisted identification of the key and species-specific regulatory components of drought-tolerant mechanisms in Gossypium stocksii.</title>
        <authorList>
            <person name="Yu D."/>
            <person name="Ke L."/>
            <person name="Zhang D."/>
            <person name="Wu Y."/>
            <person name="Sun Y."/>
            <person name="Mei J."/>
            <person name="Sun J."/>
            <person name="Sun Y."/>
        </authorList>
    </citation>
    <scope>NUCLEOTIDE SEQUENCE [LARGE SCALE GENOMIC DNA]</scope>
    <source>
        <strain evidence="3">cv. E1</strain>
        <tissue evidence="2">Leaf</tissue>
    </source>
</reference>
<dbReference type="AlphaFoldDB" id="A0A9D3UKQ1"/>
<accession>A0A9D3UKQ1</accession>
<dbReference type="OrthoDB" id="1000485at2759"/>
<evidence type="ECO:0000313" key="3">
    <source>
        <dbReference type="Proteomes" id="UP000828251"/>
    </source>
</evidence>